<dbReference type="Gene3D" id="2.102.10.10">
    <property type="entry name" value="Rieske [2Fe-2S] iron-sulphur domain"/>
    <property type="match status" value="1"/>
</dbReference>
<keyword evidence="4" id="KW-0411">Iron-sulfur</keyword>
<keyword evidence="7" id="KW-1185">Reference proteome</keyword>
<evidence type="ECO:0000313" key="7">
    <source>
        <dbReference type="Proteomes" id="UP000242205"/>
    </source>
</evidence>
<dbReference type="AlphaFoldDB" id="A0A2I6SAD7"/>
<evidence type="ECO:0000256" key="2">
    <source>
        <dbReference type="ARBA" id="ARBA00022723"/>
    </source>
</evidence>
<dbReference type="PROSITE" id="PS51296">
    <property type="entry name" value="RIESKE"/>
    <property type="match status" value="1"/>
</dbReference>
<dbReference type="Proteomes" id="UP000242205">
    <property type="component" value="Chromosome"/>
</dbReference>
<keyword evidence="1" id="KW-0001">2Fe-2S</keyword>
<dbReference type="RefSeq" id="WP_102248268.1">
    <property type="nucleotide sequence ID" value="NZ_CP025682.1"/>
</dbReference>
<dbReference type="InterPro" id="IPR036922">
    <property type="entry name" value="Rieske_2Fe-2S_sf"/>
</dbReference>
<name>A0A2I6SAD7_9RHOO</name>
<gene>
    <name evidence="6" type="ORF">C0099_15525</name>
</gene>
<sequence length="233" mass="25202">MDRRSFVRNCTLAAGLFASGVAVPARAVPRRYARVRLLDATGEPLRASSLEPRAQYVFAYPFAATPCFLFDLGRAVPGRNGLETEAGEHYDWPGGVGPGRSLVAYSAICAHKMAHPTPTISYISFRSARNEYEPPEGVISCCAENSRYDPAGGARVIDGPAGQPLAAILLEHDVASDGLFAVGTLGGELFRRFFDEFEARLSLEYPNGDAREPLAGETVVRRLEDFSDNVVSC</sequence>
<organism evidence="6 7">
    <name type="scientific">Pseudazoarcus pumilus</name>
    <dbReference type="NCBI Taxonomy" id="2067960"/>
    <lineage>
        <taxon>Bacteria</taxon>
        <taxon>Pseudomonadati</taxon>
        <taxon>Pseudomonadota</taxon>
        <taxon>Betaproteobacteria</taxon>
        <taxon>Rhodocyclales</taxon>
        <taxon>Zoogloeaceae</taxon>
        <taxon>Pseudazoarcus</taxon>
    </lineage>
</organism>
<feature type="domain" description="Rieske" evidence="5">
    <location>
        <begin position="101"/>
        <end position="167"/>
    </location>
</feature>
<dbReference type="SUPFAM" id="SSF50022">
    <property type="entry name" value="ISP domain"/>
    <property type="match status" value="1"/>
</dbReference>
<proteinExistence type="predicted"/>
<evidence type="ECO:0000313" key="6">
    <source>
        <dbReference type="EMBL" id="AUN96226.1"/>
    </source>
</evidence>
<accession>A0A2I6SAD7</accession>
<dbReference type="GO" id="GO:0051537">
    <property type="term" value="F:2 iron, 2 sulfur cluster binding"/>
    <property type="evidence" value="ECO:0007669"/>
    <property type="project" value="UniProtKB-KW"/>
</dbReference>
<reference evidence="6 7" key="1">
    <citation type="submission" date="2018-01" db="EMBL/GenBank/DDBJ databases">
        <authorList>
            <person name="Fu G.-Y."/>
        </authorList>
    </citation>
    <scope>NUCLEOTIDE SEQUENCE [LARGE SCALE GENOMIC DNA]</scope>
    <source>
        <strain evidence="6 7">SY39</strain>
    </source>
</reference>
<protein>
    <recommendedName>
        <fullName evidence="5">Rieske domain-containing protein</fullName>
    </recommendedName>
</protein>
<dbReference type="EMBL" id="CP025682">
    <property type="protein sequence ID" value="AUN96226.1"/>
    <property type="molecule type" value="Genomic_DNA"/>
</dbReference>
<evidence type="ECO:0000256" key="3">
    <source>
        <dbReference type="ARBA" id="ARBA00023004"/>
    </source>
</evidence>
<evidence type="ECO:0000256" key="1">
    <source>
        <dbReference type="ARBA" id="ARBA00022714"/>
    </source>
</evidence>
<dbReference type="GO" id="GO:0046872">
    <property type="term" value="F:metal ion binding"/>
    <property type="evidence" value="ECO:0007669"/>
    <property type="project" value="UniProtKB-KW"/>
</dbReference>
<dbReference type="KEGG" id="atw:C0099_15525"/>
<keyword evidence="2" id="KW-0479">Metal-binding</keyword>
<keyword evidence="3" id="KW-0408">Iron</keyword>
<evidence type="ECO:0000256" key="4">
    <source>
        <dbReference type="ARBA" id="ARBA00023014"/>
    </source>
</evidence>
<dbReference type="InterPro" id="IPR017941">
    <property type="entry name" value="Rieske_2Fe-2S"/>
</dbReference>
<evidence type="ECO:0000259" key="5">
    <source>
        <dbReference type="PROSITE" id="PS51296"/>
    </source>
</evidence>
<dbReference type="OrthoDB" id="9767869at2"/>